<evidence type="ECO:0000313" key="3">
    <source>
        <dbReference type="EMBL" id="KIN07046.1"/>
    </source>
</evidence>
<dbReference type="SMART" id="SM00829">
    <property type="entry name" value="PKS_ER"/>
    <property type="match status" value="1"/>
</dbReference>
<accession>A0A0C3HFP6</accession>
<dbReference type="InterPro" id="IPR020843">
    <property type="entry name" value="ER"/>
</dbReference>
<organism evidence="3 4">
    <name type="scientific">Oidiodendron maius (strain Zn)</name>
    <dbReference type="NCBI Taxonomy" id="913774"/>
    <lineage>
        <taxon>Eukaryota</taxon>
        <taxon>Fungi</taxon>
        <taxon>Dikarya</taxon>
        <taxon>Ascomycota</taxon>
        <taxon>Pezizomycotina</taxon>
        <taxon>Leotiomycetes</taxon>
        <taxon>Leotiomycetes incertae sedis</taxon>
        <taxon>Myxotrichaceae</taxon>
        <taxon>Oidiodendron</taxon>
    </lineage>
</organism>
<dbReference type="GO" id="GO:0016628">
    <property type="term" value="F:oxidoreductase activity, acting on the CH-CH group of donors, NAD or NADP as acceptor"/>
    <property type="evidence" value="ECO:0007669"/>
    <property type="project" value="InterPro"/>
</dbReference>
<dbReference type="InterPro" id="IPR036291">
    <property type="entry name" value="NAD(P)-bd_dom_sf"/>
</dbReference>
<dbReference type="CDD" id="cd05288">
    <property type="entry name" value="PGDH"/>
    <property type="match status" value="1"/>
</dbReference>
<dbReference type="Pfam" id="PF16884">
    <property type="entry name" value="ADH_N_2"/>
    <property type="match status" value="1"/>
</dbReference>
<dbReference type="Proteomes" id="UP000054321">
    <property type="component" value="Unassembled WGS sequence"/>
</dbReference>
<dbReference type="FunFam" id="3.40.50.720:FF:000121">
    <property type="entry name" value="Prostaglandin reductase 2"/>
    <property type="match status" value="1"/>
</dbReference>
<dbReference type="STRING" id="913774.A0A0C3HFP6"/>
<evidence type="ECO:0000256" key="1">
    <source>
        <dbReference type="ARBA" id="ARBA00023002"/>
    </source>
</evidence>
<dbReference type="Gene3D" id="3.40.50.720">
    <property type="entry name" value="NAD(P)-binding Rossmann-like Domain"/>
    <property type="match status" value="1"/>
</dbReference>
<dbReference type="SUPFAM" id="SSF50129">
    <property type="entry name" value="GroES-like"/>
    <property type="match status" value="1"/>
</dbReference>
<reference evidence="4" key="2">
    <citation type="submission" date="2015-01" db="EMBL/GenBank/DDBJ databases">
        <title>Evolutionary Origins and Diversification of the Mycorrhizal Mutualists.</title>
        <authorList>
            <consortium name="DOE Joint Genome Institute"/>
            <consortium name="Mycorrhizal Genomics Consortium"/>
            <person name="Kohler A."/>
            <person name="Kuo A."/>
            <person name="Nagy L.G."/>
            <person name="Floudas D."/>
            <person name="Copeland A."/>
            <person name="Barry K.W."/>
            <person name="Cichocki N."/>
            <person name="Veneault-Fourrey C."/>
            <person name="LaButti K."/>
            <person name="Lindquist E.A."/>
            <person name="Lipzen A."/>
            <person name="Lundell T."/>
            <person name="Morin E."/>
            <person name="Murat C."/>
            <person name="Riley R."/>
            <person name="Ohm R."/>
            <person name="Sun H."/>
            <person name="Tunlid A."/>
            <person name="Henrissat B."/>
            <person name="Grigoriev I.V."/>
            <person name="Hibbett D.S."/>
            <person name="Martin F."/>
        </authorList>
    </citation>
    <scope>NUCLEOTIDE SEQUENCE [LARGE SCALE GENOMIC DNA]</scope>
    <source>
        <strain evidence="4">Zn</strain>
    </source>
</reference>
<dbReference type="HOGENOM" id="CLU_026673_29_1_1"/>
<sequence>MPTNRVLIFSQVPQGVPIPGQDLKVVEKEGPHPTSTRPPPGGFIAQSVYVSFDPSMRMRMTTPDKAGVFPPYPIGTALTSACIVKVLVVDSSISTFKPGDLLLGNGPVQEYHTVTASAVPQFTPLPPNPFGLEPSVFLGALGSTGLVAYAGLYHFVKPKRGETILISAASGAIGHLLGQLAKREGMTVLGIVGSDEKVDILTRKLNFDGAVNYKKGDLHKSLKELAPNGVDVYFDNVGGQVLEVAIDILNQNGRIISCGAASQYNLPIEKQYGIRNTFLIISKTLTWTGLASRPGAWMLAYEEERQKNMQKWIHDGTMKPLNSFTYGFENSADGVVDLLKGSNVGKAILNLTDAVNEP</sequence>
<reference evidence="3 4" key="1">
    <citation type="submission" date="2014-04" db="EMBL/GenBank/DDBJ databases">
        <authorList>
            <consortium name="DOE Joint Genome Institute"/>
            <person name="Kuo A."/>
            <person name="Martino E."/>
            <person name="Perotto S."/>
            <person name="Kohler A."/>
            <person name="Nagy L.G."/>
            <person name="Floudas D."/>
            <person name="Copeland A."/>
            <person name="Barry K.W."/>
            <person name="Cichocki N."/>
            <person name="Veneault-Fourrey C."/>
            <person name="LaButti K."/>
            <person name="Lindquist E.A."/>
            <person name="Lipzen A."/>
            <person name="Lundell T."/>
            <person name="Morin E."/>
            <person name="Murat C."/>
            <person name="Sun H."/>
            <person name="Tunlid A."/>
            <person name="Henrissat B."/>
            <person name="Grigoriev I.V."/>
            <person name="Hibbett D.S."/>
            <person name="Martin F."/>
            <person name="Nordberg H.P."/>
            <person name="Cantor M.N."/>
            <person name="Hua S.X."/>
        </authorList>
    </citation>
    <scope>NUCLEOTIDE SEQUENCE [LARGE SCALE GENOMIC DNA]</scope>
    <source>
        <strain evidence="3 4">Zn</strain>
    </source>
</reference>
<dbReference type="InterPro" id="IPR011032">
    <property type="entry name" value="GroES-like_sf"/>
</dbReference>
<protein>
    <recommendedName>
        <fullName evidence="2">Enoyl reductase (ER) domain-containing protein</fullName>
    </recommendedName>
</protein>
<gene>
    <name evidence="3" type="ORF">OIDMADRAFT_107344</name>
</gene>
<evidence type="ECO:0000313" key="4">
    <source>
        <dbReference type="Proteomes" id="UP000054321"/>
    </source>
</evidence>
<feature type="domain" description="Enoyl reductase (ER)" evidence="2">
    <location>
        <begin position="20"/>
        <end position="349"/>
    </location>
</feature>
<dbReference type="OrthoDB" id="809632at2759"/>
<evidence type="ECO:0000259" key="2">
    <source>
        <dbReference type="SMART" id="SM00829"/>
    </source>
</evidence>
<dbReference type="InterPro" id="IPR041694">
    <property type="entry name" value="ADH_N_2"/>
</dbReference>
<dbReference type="EMBL" id="KN832870">
    <property type="protein sequence ID" value="KIN07046.1"/>
    <property type="molecule type" value="Genomic_DNA"/>
</dbReference>
<keyword evidence="4" id="KW-1185">Reference proteome</keyword>
<proteinExistence type="predicted"/>
<dbReference type="Pfam" id="PF00107">
    <property type="entry name" value="ADH_zinc_N"/>
    <property type="match status" value="1"/>
</dbReference>
<dbReference type="PANTHER" id="PTHR43205:SF7">
    <property type="entry name" value="PROSTAGLANDIN REDUCTASE 1"/>
    <property type="match status" value="1"/>
</dbReference>
<name>A0A0C3HFP6_OIDMZ</name>
<dbReference type="SUPFAM" id="SSF51735">
    <property type="entry name" value="NAD(P)-binding Rossmann-fold domains"/>
    <property type="match status" value="1"/>
</dbReference>
<dbReference type="InParanoid" id="A0A0C3HFP6"/>
<dbReference type="InterPro" id="IPR013149">
    <property type="entry name" value="ADH-like_C"/>
</dbReference>
<keyword evidence="1" id="KW-0560">Oxidoreductase</keyword>
<dbReference type="AlphaFoldDB" id="A0A0C3HFP6"/>
<dbReference type="PANTHER" id="PTHR43205">
    <property type="entry name" value="PROSTAGLANDIN REDUCTASE"/>
    <property type="match status" value="1"/>
</dbReference>
<dbReference type="Gene3D" id="3.90.180.10">
    <property type="entry name" value="Medium-chain alcohol dehydrogenases, catalytic domain"/>
    <property type="match status" value="1"/>
</dbReference>
<dbReference type="InterPro" id="IPR045010">
    <property type="entry name" value="MDR_fam"/>
</dbReference>